<dbReference type="AlphaFoldDB" id="A0A1G5QWP1"/>
<gene>
    <name evidence="2" type="ORF">SAMN04488118_10673</name>
</gene>
<proteinExistence type="predicted"/>
<dbReference type="EMBL" id="FMWG01000006">
    <property type="protein sequence ID" value="SCZ65661.1"/>
    <property type="molecule type" value="Genomic_DNA"/>
</dbReference>
<evidence type="ECO:0000313" key="3">
    <source>
        <dbReference type="Proteomes" id="UP000198767"/>
    </source>
</evidence>
<dbReference type="STRING" id="1156985.SAMN04488118_10673"/>
<keyword evidence="3" id="KW-1185">Reference proteome</keyword>
<name>A0A1G5QWP1_9RHOB</name>
<feature type="domain" description="NmrA-like" evidence="1">
    <location>
        <begin position="4"/>
        <end position="251"/>
    </location>
</feature>
<dbReference type="Pfam" id="PF05368">
    <property type="entry name" value="NmrA"/>
    <property type="match status" value="1"/>
</dbReference>
<dbReference type="Gene3D" id="3.90.25.10">
    <property type="entry name" value="UDP-galactose 4-epimerase, domain 1"/>
    <property type="match status" value="1"/>
</dbReference>
<sequence>MPLKILSYGANGAQMAAGTQALIDAGHQVRAFTRSSNGAERWKAAGVDVVTGDMADVETLRRASEGQDALFLHVPLITDPNDDRNAYGVNALKAAKDAGITRVVWNTGGPIMDPSSTTDPGAVLWRRLQEDGFSFLGLVPITYMENLLGPWTAEGLARGKLAYPTPASFKMQWGAAADFGRVADKALQGDLPNKVLRLGGPAALDGDDLSRIMGEVLGRNLTYDVMTPATFESQLSVLAGAHVAGMIAGMYGGVQANPDQFQPGFLTDPSEIENRFNLKLTSFADWVSRHRNHFTQQG</sequence>
<evidence type="ECO:0000259" key="1">
    <source>
        <dbReference type="Pfam" id="PF05368"/>
    </source>
</evidence>
<dbReference type="InterPro" id="IPR051604">
    <property type="entry name" value="Ergot_Alk_Oxidoreductase"/>
</dbReference>
<dbReference type="InterPro" id="IPR036291">
    <property type="entry name" value="NAD(P)-bd_dom_sf"/>
</dbReference>
<dbReference type="Proteomes" id="UP000198767">
    <property type="component" value="Unassembled WGS sequence"/>
</dbReference>
<dbReference type="RefSeq" id="WP_090218906.1">
    <property type="nucleotide sequence ID" value="NZ_FMWG01000006.1"/>
</dbReference>
<accession>A0A1G5QWP1</accession>
<dbReference type="PANTHER" id="PTHR43162:SF1">
    <property type="entry name" value="PRESTALK A DIFFERENTIATION PROTEIN A"/>
    <property type="match status" value="1"/>
</dbReference>
<dbReference type="Gene3D" id="3.40.50.720">
    <property type="entry name" value="NAD(P)-binding Rossmann-like Domain"/>
    <property type="match status" value="1"/>
</dbReference>
<evidence type="ECO:0000313" key="2">
    <source>
        <dbReference type="EMBL" id="SCZ65661.1"/>
    </source>
</evidence>
<protein>
    <submittedName>
        <fullName evidence="2">Uncharacterized conserved protein YbjT, contains NAD(P)-binding and DUF2867 domains</fullName>
    </submittedName>
</protein>
<dbReference type="SUPFAM" id="SSF51735">
    <property type="entry name" value="NAD(P)-binding Rossmann-fold domains"/>
    <property type="match status" value="1"/>
</dbReference>
<dbReference type="InterPro" id="IPR008030">
    <property type="entry name" value="NmrA-like"/>
</dbReference>
<reference evidence="2 3" key="1">
    <citation type="submission" date="2016-10" db="EMBL/GenBank/DDBJ databases">
        <authorList>
            <person name="de Groot N.N."/>
        </authorList>
    </citation>
    <scope>NUCLEOTIDE SEQUENCE [LARGE SCALE GENOMIC DNA]</scope>
    <source>
        <strain evidence="2 3">U95</strain>
    </source>
</reference>
<dbReference type="PANTHER" id="PTHR43162">
    <property type="match status" value="1"/>
</dbReference>
<dbReference type="OrthoDB" id="109735at2"/>
<organism evidence="2 3">
    <name type="scientific">Epibacterium ulvae</name>
    <dbReference type="NCBI Taxonomy" id="1156985"/>
    <lineage>
        <taxon>Bacteria</taxon>
        <taxon>Pseudomonadati</taxon>
        <taxon>Pseudomonadota</taxon>
        <taxon>Alphaproteobacteria</taxon>
        <taxon>Rhodobacterales</taxon>
        <taxon>Roseobacteraceae</taxon>
        <taxon>Epibacterium</taxon>
    </lineage>
</organism>